<keyword evidence="1" id="KW-0378">Hydrolase</keyword>
<name>A0A7S2J677_9EUKA</name>
<protein>
    <recommendedName>
        <fullName evidence="3">Serine hydrolase domain-containing protein</fullName>
    </recommendedName>
</protein>
<evidence type="ECO:0000313" key="4">
    <source>
        <dbReference type="EMBL" id="CAD9537818.1"/>
    </source>
</evidence>
<feature type="region of interest" description="Disordered" evidence="2">
    <location>
        <begin position="243"/>
        <end position="274"/>
    </location>
</feature>
<accession>A0A7S2J677</accession>
<dbReference type="AlphaFoldDB" id="A0A7S2J677"/>
<evidence type="ECO:0000259" key="3">
    <source>
        <dbReference type="Pfam" id="PF03959"/>
    </source>
</evidence>
<dbReference type="EMBL" id="HBGU01074158">
    <property type="protein sequence ID" value="CAD9537818.1"/>
    <property type="molecule type" value="Transcribed_RNA"/>
</dbReference>
<dbReference type="InterPro" id="IPR050593">
    <property type="entry name" value="LovG"/>
</dbReference>
<organism evidence="4">
    <name type="scientific">Haptolina brevifila</name>
    <dbReference type="NCBI Taxonomy" id="156173"/>
    <lineage>
        <taxon>Eukaryota</taxon>
        <taxon>Haptista</taxon>
        <taxon>Haptophyta</taxon>
        <taxon>Prymnesiophyceae</taxon>
        <taxon>Prymnesiales</taxon>
        <taxon>Prymnesiaceae</taxon>
        <taxon>Haptolina</taxon>
    </lineage>
</organism>
<dbReference type="GO" id="GO:0016787">
    <property type="term" value="F:hydrolase activity"/>
    <property type="evidence" value="ECO:0007669"/>
    <property type="project" value="UniProtKB-KW"/>
</dbReference>
<dbReference type="SUPFAM" id="SSF53474">
    <property type="entry name" value="alpha/beta-Hydrolases"/>
    <property type="match status" value="1"/>
</dbReference>
<proteinExistence type="predicted"/>
<dbReference type="InterPro" id="IPR029058">
    <property type="entry name" value="AB_hydrolase_fold"/>
</dbReference>
<evidence type="ECO:0000256" key="2">
    <source>
        <dbReference type="SAM" id="MobiDB-lite"/>
    </source>
</evidence>
<dbReference type="InterPro" id="IPR005645">
    <property type="entry name" value="FSH-like_dom"/>
</dbReference>
<dbReference type="GO" id="GO:0005737">
    <property type="term" value="C:cytoplasm"/>
    <property type="evidence" value="ECO:0007669"/>
    <property type="project" value="TreeGrafter"/>
</dbReference>
<reference evidence="4" key="1">
    <citation type="submission" date="2021-01" db="EMBL/GenBank/DDBJ databases">
        <authorList>
            <person name="Corre E."/>
            <person name="Pelletier E."/>
            <person name="Niang G."/>
            <person name="Scheremetjew M."/>
            <person name="Finn R."/>
            <person name="Kale V."/>
            <person name="Holt S."/>
            <person name="Cochrane G."/>
            <person name="Meng A."/>
            <person name="Brown T."/>
            <person name="Cohen L."/>
        </authorList>
    </citation>
    <scope>NUCLEOTIDE SEQUENCE</scope>
    <source>
        <strain evidence="4">UTEX LB 985</strain>
    </source>
</reference>
<dbReference type="PANTHER" id="PTHR48070:SF6">
    <property type="entry name" value="ESTERASE OVCA2"/>
    <property type="match status" value="1"/>
</dbReference>
<sequence length="399" mass="42859">MPSSRVLYLHGFGESSLVADMMIGPLREALREADVELLPHEAPNKLAPTELGAIVDPEYRAQCENGSLPAFCWYKLTDAATTPGGHRAPPASDFGFRSTSADQAAAVATLCAHIKAIGGVDGLVGFSQGGELACLVAEALAAGSTSLSASTAERLSFVATFGSEDVFTQRGKPPAAIPSHMRFFIAYGSADLDAFVDAATCAKQCRDAGAKVVVTHVIAGLGHGMPKEAAPYEEMIACMQAPQQETGGEGEEEKGGEEEEATTPAPQQRQAFPPKPQYWGLTHPAMRDISKEPRVWLVAEDVMKRALEEIQHGDEQERRNGFGRLQGALSNNTICTDLYSIEGAVDILKTVATSPQRYDEQSVSSAALLLGRFGFKEYDFTDPAVRHAWWLKKSKDNEA</sequence>
<dbReference type="Gene3D" id="3.40.50.1820">
    <property type="entry name" value="alpha/beta hydrolase"/>
    <property type="match status" value="1"/>
</dbReference>
<dbReference type="GO" id="GO:0005634">
    <property type="term" value="C:nucleus"/>
    <property type="evidence" value="ECO:0007669"/>
    <property type="project" value="TreeGrafter"/>
</dbReference>
<feature type="domain" description="Serine hydrolase" evidence="3">
    <location>
        <begin position="3"/>
        <end position="216"/>
    </location>
</feature>
<gene>
    <name evidence="4" type="ORF">CBRE1094_LOCUS40383</name>
</gene>
<dbReference type="PANTHER" id="PTHR48070">
    <property type="entry name" value="ESTERASE OVCA2"/>
    <property type="match status" value="1"/>
</dbReference>
<feature type="compositionally biased region" description="Acidic residues" evidence="2">
    <location>
        <begin position="248"/>
        <end position="261"/>
    </location>
</feature>
<evidence type="ECO:0000256" key="1">
    <source>
        <dbReference type="ARBA" id="ARBA00022801"/>
    </source>
</evidence>
<dbReference type="Pfam" id="PF03959">
    <property type="entry name" value="FSH1"/>
    <property type="match status" value="1"/>
</dbReference>